<dbReference type="PROSITE" id="PS50977">
    <property type="entry name" value="HTH_TETR_2"/>
    <property type="match status" value="1"/>
</dbReference>
<dbReference type="InterPro" id="IPR013572">
    <property type="entry name" value="Tscrpt_reg_MAATS_C"/>
</dbReference>
<feature type="domain" description="HTH tetR-type" evidence="6">
    <location>
        <begin position="12"/>
        <end position="72"/>
    </location>
</feature>
<dbReference type="Pfam" id="PF08361">
    <property type="entry name" value="TetR_C_2"/>
    <property type="match status" value="1"/>
</dbReference>
<dbReference type="Pfam" id="PF00440">
    <property type="entry name" value="TetR_N"/>
    <property type="match status" value="1"/>
</dbReference>
<keyword evidence="3 5" id="KW-0238">DNA-binding</keyword>
<dbReference type="InterPro" id="IPR001647">
    <property type="entry name" value="HTH_TetR"/>
</dbReference>
<dbReference type="OrthoDB" id="9814200at2"/>
<dbReference type="EMBL" id="LILB01000005">
    <property type="protein sequence ID" value="KOO48742.1"/>
    <property type="molecule type" value="Genomic_DNA"/>
</dbReference>
<gene>
    <name evidence="7" type="ORF">AMD00_09915</name>
</gene>
<keyword evidence="2" id="KW-0805">Transcription regulation</keyword>
<evidence type="ECO:0000256" key="1">
    <source>
        <dbReference type="ARBA" id="ARBA00022491"/>
    </source>
</evidence>
<feature type="DNA-binding region" description="H-T-H motif" evidence="5">
    <location>
        <begin position="35"/>
        <end position="54"/>
    </location>
</feature>
<dbReference type="PANTHER" id="PTHR43479">
    <property type="entry name" value="ACREF/ENVCD OPERON REPRESSOR-RELATED"/>
    <property type="match status" value="1"/>
</dbReference>
<dbReference type="InterPro" id="IPR009057">
    <property type="entry name" value="Homeodomain-like_sf"/>
</dbReference>
<comment type="caution">
    <text evidence="7">The sequence shown here is derived from an EMBL/GenBank/DDBJ whole genome shotgun (WGS) entry which is preliminary data.</text>
</comment>
<accession>A0A0M0LCX2</accession>
<dbReference type="Gene3D" id="1.10.10.60">
    <property type="entry name" value="Homeodomain-like"/>
    <property type="match status" value="1"/>
</dbReference>
<dbReference type="Proteomes" id="UP000036867">
    <property type="component" value="Unassembled WGS sequence"/>
</dbReference>
<evidence type="ECO:0000259" key="6">
    <source>
        <dbReference type="PROSITE" id="PS50977"/>
    </source>
</evidence>
<evidence type="ECO:0000256" key="5">
    <source>
        <dbReference type="PROSITE-ProRule" id="PRU00335"/>
    </source>
</evidence>
<dbReference type="GO" id="GO:0003677">
    <property type="term" value="F:DNA binding"/>
    <property type="evidence" value="ECO:0007669"/>
    <property type="project" value="UniProtKB-UniRule"/>
</dbReference>
<keyword evidence="4" id="KW-0804">Transcription</keyword>
<dbReference type="SUPFAM" id="SSF46689">
    <property type="entry name" value="Homeodomain-like"/>
    <property type="match status" value="1"/>
</dbReference>
<dbReference type="SUPFAM" id="SSF48498">
    <property type="entry name" value="Tetracyclin repressor-like, C-terminal domain"/>
    <property type="match status" value="1"/>
</dbReference>
<name>A0A0M0LCX2_9BACL</name>
<dbReference type="STRING" id="263475.AMD00_09915"/>
<dbReference type="InterPro" id="IPR036271">
    <property type="entry name" value="Tet_transcr_reg_TetR-rel_C_sf"/>
</dbReference>
<reference evidence="8" key="1">
    <citation type="submission" date="2015-08" db="EMBL/GenBank/DDBJ databases">
        <title>Fjat-10028 dsm 16317.</title>
        <authorList>
            <person name="Liu B."/>
            <person name="Wang J."/>
            <person name="Zhu Y."/>
            <person name="Liu G."/>
            <person name="Chen Q."/>
            <person name="Chen Z."/>
            <person name="Lan J."/>
            <person name="Che J."/>
            <person name="Ge C."/>
            <person name="Shi H."/>
            <person name="Pan Z."/>
            <person name="Liu X."/>
        </authorList>
    </citation>
    <scope>NUCLEOTIDE SEQUENCE [LARGE SCALE GENOMIC DNA]</scope>
    <source>
        <strain evidence="8">DSM 16317</strain>
    </source>
</reference>
<dbReference type="GeneID" id="301136417"/>
<sequence>MNQLTQRQYQALKTKKKILKSALELFSKNGFNNVTIDEIAKNSGTSKGAFYVHFDSKYGVFLEKFKEIDQFYEEFTKSLPSNISFNEKILRLFEGQMIYLQESLGKDLMRTVYMSGLIENEHNFFVNMERTLYKIIEGYIQEGIEQNELSSNLQIRRTSLLISRCMRGTLYDWLLFGEDYDLVQESDQFIRIFLNGLKK</sequence>
<dbReference type="PRINTS" id="PR00455">
    <property type="entry name" value="HTHTETR"/>
</dbReference>
<evidence type="ECO:0000313" key="8">
    <source>
        <dbReference type="Proteomes" id="UP000036867"/>
    </source>
</evidence>
<keyword evidence="8" id="KW-1185">Reference proteome</keyword>
<protein>
    <submittedName>
        <fullName evidence="7">TetR family transcriptional regulator</fullName>
    </submittedName>
</protein>
<organism evidence="7 8">
    <name type="scientific">Viridibacillus arvi</name>
    <dbReference type="NCBI Taxonomy" id="263475"/>
    <lineage>
        <taxon>Bacteria</taxon>
        <taxon>Bacillati</taxon>
        <taxon>Bacillota</taxon>
        <taxon>Bacilli</taxon>
        <taxon>Bacillales</taxon>
        <taxon>Caryophanaceae</taxon>
        <taxon>Viridibacillus</taxon>
    </lineage>
</organism>
<evidence type="ECO:0000256" key="3">
    <source>
        <dbReference type="ARBA" id="ARBA00023125"/>
    </source>
</evidence>
<evidence type="ECO:0000256" key="4">
    <source>
        <dbReference type="ARBA" id="ARBA00023163"/>
    </source>
</evidence>
<keyword evidence="1" id="KW-0678">Repressor</keyword>
<dbReference type="RefSeq" id="WP_053416927.1">
    <property type="nucleotide sequence ID" value="NZ_JBCMNK010000011.1"/>
</dbReference>
<evidence type="ECO:0000313" key="7">
    <source>
        <dbReference type="EMBL" id="KOO48742.1"/>
    </source>
</evidence>
<dbReference type="Gene3D" id="1.10.357.10">
    <property type="entry name" value="Tetracycline Repressor, domain 2"/>
    <property type="match status" value="1"/>
</dbReference>
<evidence type="ECO:0000256" key="2">
    <source>
        <dbReference type="ARBA" id="ARBA00023015"/>
    </source>
</evidence>
<dbReference type="InterPro" id="IPR050624">
    <property type="entry name" value="HTH-type_Tx_Regulator"/>
</dbReference>
<dbReference type="PANTHER" id="PTHR43479:SF11">
    <property type="entry name" value="ACREF_ENVCD OPERON REPRESSOR-RELATED"/>
    <property type="match status" value="1"/>
</dbReference>
<proteinExistence type="predicted"/>
<dbReference type="AlphaFoldDB" id="A0A0M0LCX2"/>